<accession>A0A5B7EF23</accession>
<proteinExistence type="predicted"/>
<keyword evidence="2" id="KW-1185">Reference proteome</keyword>
<evidence type="ECO:0000313" key="1">
    <source>
        <dbReference type="EMBL" id="MPC31264.1"/>
    </source>
</evidence>
<evidence type="ECO:0000313" key="2">
    <source>
        <dbReference type="Proteomes" id="UP000324222"/>
    </source>
</evidence>
<sequence>MRCEKSGPGDLAAFGLHSVQCMGDIRADALSGLEGEIGLSCACYRHQKELVLRVGLSVLA</sequence>
<dbReference type="EMBL" id="VSRR010002402">
    <property type="protein sequence ID" value="MPC31264.1"/>
    <property type="molecule type" value="Genomic_DNA"/>
</dbReference>
<reference evidence="1 2" key="1">
    <citation type="submission" date="2019-05" db="EMBL/GenBank/DDBJ databases">
        <title>Another draft genome of Portunus trituberculatus and its Hox gene families provides insights of decapod evolution.</title>
        <authorList>
            <person name="Jeong J.-H."/>
            <person name="Song I."/>
            <person name="Kim S."/>
            <person name="Choi T."/>
            <person name="Kim D."/>
            <person name="Ryu S."/>
            <person name="Kim W."/>
        </authorList>
    </citation>
    <scope>NUCLEOTIDE SEQUENCE [LARGE SCALE GENOMIC DNA]</scope>
    <source>
        <tissue evidence="1">Muscle</tissue>
    </source>
</reference>
<organism evidence="1 2">
    <name type="scientific">Portunus trituberculatus</name>
    <name type="common">Swimming crab</name>
    <name type="synonym">Neptunus trituberculatus</name>
    <dbReference type="NCBI Taxonomy" id="210409"/>
    <lineage>
        <taxon>Eukaryota</taxon>
        <taxon>Metazoa</taxon>
        <taxon>Ecdysozoa</taxon>
        <taxon>Arthropoda</taxon>
        <taxon>Crustacea</taxon>
        <taxon>Multicrustacea</taxon>
        <taxon>Malacostraca</taxon>
        <taxon>Eumalacostraca</taxon>
        <taxon>Eucarida</taxon>
        <taxon>Decapoda</taxon>
        <taxon>Pleocyemata</taxon>
        <taxon>Brachyura</taxon>
        <taxon>Eubrachyura</taxon>
        <taxon>Portunoidea</taxon>
        <taxon>Portunidae</taxon>
        <taxon>Portuninae</taxon>
        <taxon>Portunus</taxon>
    </lineage>
</organism>
<gene>
    <name evidence="1" type="ORF">E2C01_024549</name>
</gene>
<dbReference type="Proteomes" id="UP000324222">
    <property type="component" value="Unassembled WGS sequence"/>
</dbReference>
<name>A0A5B7EF23_PORTR</name>
<protein>
    <submittedName>
        <fullName evidence="1">Uncharacterized protein</fullName>
    </submittedName>
</protein>
<dbReference type="AlphaFoldDB" id="A0A5B7EF23"/>
<comment type="caution">
    <text evidence="1">The sequence shown here is derived from an EMBL/GenBank/DDBJ whole genome shotgun (WGS) entry which is preliminary data.</text>
</comment>